<dbReference type="Gene3D" id="3.30.1540.10">
    <property type="entry name" value="formyl-coa transferase, domain 3"/>
    <property type="match status" value="1"/>
</dbReference>
<evidence type="ECO:0000313" key="2">
    <source>
        <dbReference type="EMBL" id="MBP1934472.1"/>
    </source>
</evidence>
<keyword evidence="3" id="KW-1185">Reference proteome</keyword>
<name>A0ABS4GW35_9BACL</name>
<evidence type="ECO:0000256" key="1">
    <source>
        <dbReference type="ARBA" id="ARBA00022679"/>
    </source>
</evidence>
<dbReference type="InterPro" id="IPR050483">
    <property type="entry name" value="CoA-transferase_III_domain"/>
</dbReference>
<protein>
    <submittedName>
        <fullName evidence="2">Crotonobetainyl-CoA:carnitine CoA-transferase CaiB-like acyl-CoA transferase</fullName>
    </submittedName>
</protein>
<dbReference type="Proteomes" id="UP001519343">
    <property type="component" value="Unassembled WGS sequence"/>
</dbReference>
<dbReference type="Pfam" id="PF02515">
    <property type="entry name" value="CoA_transf_3"/>
    <property type="match status" value="1"/>
</dbReference>
<dbReference type="InterPro" id="IPR023606">
    <property type="entry name" value="CoA-Trfase_III_dom_1_sf"/>
</dbReference>
<reference evidence="2 3" key="1">
    <citation type="submission" date="2021-03" db="EMBL/GenBank/DDBJ databases">
        <title>Genomic Encyclopedia of Type Strains, Phase IV (KMG-IV): sequencing the most valuable type-strain genomes for metagenomic binning, comparative biology and taxonomic classification.</title>
        <authorList>
            <person name="Goeker M."/>
        </authorList>
    </citation>
    <scope>NUCLEOTIDE SEQUENCE [LARGE SCALE GENOMIC DNA]</scope>
    <source>
        <strain evidence="2 3">DSM 24738</strain>
    </source>
</reference>
<gene>
    <name evidence="2" type="ORF">J2Z37_004492</name>
</gene>
<dbReference type="Gene3D" id="3.40.50.10540">
    <property type="entry name" value="Crotonobetainyl-coa:carnitine coa-transferase, domain 1"/>
    <property type="match status" value="1"/>
</dbReference>
<proteinExistence type="predicted"/>
<comment type="caution">
    <text evidence="2">The sequence shown here is derived from an EMBL/GenBank/DDBJ whole genome shotgun (WGS) entry which is preliminary data.</text>
</comment>
<dbReference type="SUPFAM" id="SSF89796">
    <property type="entry name" value="CoA-transferase family III (CaiB/BaiF)"/>
    <property type="match status" value="1"/>
</dbReference>
<evidence type="ECO:0000313" key="3">
    <source>
        <dbReference type="Proteomes" id="UP001519343"/>
    </source>
</evidence>
<organism evidence="2 3">
    <name type="scientific">Ammoniphilus resinae</name>
    <dbReference type="NCBI Taxonomy" id="861532"/>
    <lineage>
        <taxon>Bacteria</taxon>
        <taxon>Bacillati</taxon>
        <taxon>Bacillota</taxon>
        <taxon>Bacilli</taxon>
        <taxon>Bacillales</taxon>
        <taxon>Paenibacillaceae</taxon>
        <taxon>Aneurinibacillus group</taxon>
        <taxon>Ammoniphilus</taxon>
    </lineage>
</organism>
<dbReference type="PANTHER" id="PTHR48207">
    <property type="entry name" value="SUCCINATE--HYDROXYMETHYLGLUTARATE COA-TRANSFERASE"/>
    <property type="match status" value="1"/>
</dbReference>
<dbReference type="RefSeq" id="WP_209812460.1">
    <property type="nucleotide sequence ID" value="NZ_JAGGKT010000021.1"/>
</dbReference>
<sequence length="395" mass="44060">MSQALEGIKVLDFSHLLQGPFATQMLGDLGADVIKVERTGTGDGYRNWTFLNYRVGGEETPCFLAYNRNKRSLTLNLKSPEAKEIIYRLVKECDVVVENFRPGVMAKLGFGYEQLKEINPRIIYCSSTGYGQDGPYSTRPGQDLLIQSLTGLTKVTGRGDAAPTPLGTGIADQMGAFNIVYGILSSLYYREKTGKGQKIEVNLFQALLTHQLQELVVTLNLGRNFERPNSGIGHPGMPAPFGIYQTADGYICISANPIPVLAEVIGDQGLVEYDDPMILFDKRDEIFYRIQASVIKQGSAYWIEKMLERDLWVSEVKSHIELPEDPQVKHLNAFTSYHHPTAGEVKTVNIPVKFSETPGRIDKPAPLLGEHSEEILLELGYDQETIEKMKENKII</sequence>
<dbReference type="InterPro" id="IPR003673">
    <property type="entry name" value="CoA-Trfase_fam_III"/>
</dbReference>
<dbReference type="EMBL" id="JAGGKT010000021">
    <property type="protein sequence ID" value="MBP1934472.1"/>
    <property type="molecule type" value="Genomic_DNA"/>
</dbReference>
<dbReference type="PANTHER" id="PTHR48207:SF4">
    <property type="entry name" value="BLL6097 PROTEIN"/>
    <property type="match status" value="1"/>
</dbReference>
<dbReference type="InterPro" id="IPR044855">
    <property type="entry name" value="CoA-Trfase_III_dom3_sf"/>
</dbReference>
<accession>A0ABS4GW35</accession>
<keyword evidence="1" id="KW-0808">Transferase</keyword>